<sequence>MWQSILLISSGAAIGATMRWALGIWLNPIFNMLAFGTLMANYLGCFIIGILTALFWQFPTFSQSAKLFLITGFLGSLTTFSSFSAEVMENLVNGKITESLWVLGLHVIGCLVCTFIGIYLTVMVLK</sequence>
<evidence type="ECO:0000256" key="7">
    <source>
        <dbReference type="ARBA" id="ARBA00023065"/>
    </source>
</evidence>
<dbReference type="GO" id="GO:0140114">
    <property type="term" value="P:cellular detoxification of fluoride"/>
    <property type="evidence" value="ECO:0007669"/>
    <property type="project" value="UniProtKB-UniRule"/>
</dbReference>
<keyword evidence="8 12" id="KW-0472">Membrane</keyword>
<comment type="subcellular location">
    <subcellularLocation>
        <location evidence="1 12">Cell membrane</location>
        <topology evidence="1 12">Multi-pass membrane protein</topology>
    </subcellularLocation>
</comment>
<dbReference type="GO" id="GO:0005886">
    <property type="term" value="C:plasma membrane"/>
    <property type="evidence" value="ECO:0007669"/>
    <property type="project" value="UniProtKB-SubCell"/>
</dbReference>
<protein>
    <recommendedName>
        <fullName evidence="12">Fluoride-specific ion channel FluC</fullName>
    </recommendedName>
</protein>
<gene>
    <name evidence="12 13" type="primary">crcB</name>
    <name evidence="12" type="synonym">fluC</name>
    <name evidence="13" type="ORF">NCTC10801_00670</name>
</gene>
<dbReference type="EMBL" id="UFRQ01000003">
    <property type="protein sequence ID" value="SUT88861.1"/>
    <property type="molecule type" value="Genomic_DNA"/>
</dbReference>
<comment type="function">
    <text evidence="12">Fluoride-specific ion channel. Important for reducing fluoride concentration in the cell, thus reducing its toxicity.</text>
</comment>
<evidence type="ECO:0000313" key="13">
    <source>
        <dbReference type="EMBL" id="SUT88861.1"/>
    </source>
</evidence>
<keyword evidence="12" id="KW-0813">Transport</keyword>
<dbReference type="Proteomes" id="UP000254649">
    <property type="component" value="Unassembled WGS sequence"/>
</dbReference>
<dbReference type="Pfam" id="PF02537">
    <property type="entry name" value="CRCB"/>
    <property type="match status" value="1"/>
</dbReference>
<accession>A0A380TN11</accession>
<keyword evidence="3" id="KW-0997">Cell inner membrane</keyword>
<dbReference type="HAMAP" id="MF_00454">
    <property type="entry name" value="FluC"/>
    <property type="match status" value="1"/>
</dbReference>
<evidence type="ECO:0000256" key="4">
    <source>
        <dbReference type="ARBA" id="ARBA00022692"/>
    </source>
</evidence>
<comment type="activity regulation">
    <text evidence="12">Na(+) is not transported, but it plays an essential structural role and its presence is essential for fluoride channel function.</text>
</comment>
<evidence type="ECO:0000313" key="14">
    <source>
        <dbReference type="Proteomes" id="UP000254649"/>
    </source>
</evidence>
<feature type="binding site" evidence="12">
    <location>
        <position position="78"/>
    </location>
    <ligand>
        <name>Na(+)</name>
        <dbReference type="ChEBI" id="CHEBI:29101"/>
        <note>structural</note>
    </ligand>
</feature>
<organism evidence="13 14">
    <name type="scientific">[Actinobacillus] rossii</name>
    <dbReference type="NCBI Taxonomy" id="123820"/>
    <lineage>
        <taxon>Bacteria</taxon>
        <taxon>Pseudomonadati</taxon>
        <taxon>Pseudomonadota</taxon>
        <taxon>Gammaproteobacteria</taxon>
        <taxon>Pasteurellales</taxon>
        <taxon>Pasteurellaceae</taxon>
    </lineage>
</organism>
<dbReference type="AlphaFoldDB" id="A0A380TN11"/>
<feature type="transmembrane region" description="Helical" evidence="12">
    <location>
        <begin position="67"/>
        <end position="88"/>
    </location>
</feature>
<evidence type="ECO:0000256" key="11">
    <source>
        <dbReference type="ARBA" id="ARBA00035585"/>
    </source>
</evidence>
<keyword evidence="6 12" id="KW-0915">Sodium</keyword>
<evidence type="ECO:0000256" key="10">
    <source>
        <dbReference type="ARBA" id="ARBA00035120"/>
    </source>
</evidence>
<name>A0A380TN11_9PAST</name>
<keyword evidence="9 12" id="KW-0407">Ion channel</keyword>
<comment type="similarity">
    <text evidence="10 12">Belongs to the fluoride channel Fluc/FEX (TC 1.A.43) family.</text>
</comment>
<keyword evidence="7 12" id="KW-0406">Ion transport</keyword>
<comment type="catalytic activity">
    <reaction evidence="11">
        <text>fluoride(in) = fluoride(out)</text>
        <dbReference type="Rhea" id="RHEA:76159"/>
        <dbReference type="ChEBI" id="CHEBI:17051"/>
    </reaction>
    <physiologicalReaction direction="left-to-right" evidence="11">
        <dbReference type="Rhea" id="RHEA:76160"/>
    </physiologicalReaction>
</comment>
<keyword evidence="14" id="KW-1185">Reference proteome</keyword>
<evidence type="ECO:0000256" key="9">
    <source>
        <dbReference type="ARBA" id="ARBA00023303"/>
    </source>
</evidence>
<dbReference type="PANTHER" id="PTHR28259:SF1">
    <property type="entry name" value="FLUORIDE EXPORT PROTEIN 1-RELATED"/>
    <property type="match status" value="1"/>
</dbReference>
<keyword evidence="12" id="KW-0479">Metal-binding</keyword>
<keyword evidence="4 12" id="KW-0812">Transmembrane</keyword>
<evidence type="ECO:0000256" key="2">
    <source>
        <dbReference type="ARBA" id="ARBA00022475"/>
    </source>
</evidence>
<proteinExistence type="inferred from homology"/>
<evidence type="ECO:0000256" key="5">
    <source>
        <dbReference type="ARBA" id="ARBA00022989"/>
    </source>
</evidence>
<keyword evidence="2 12" id="KW-1003">Cell membrane</keyword>
<keyword evidence="5 12" id="KW-1133">Transmembrane helix</keyword>
<feature type="transmembrane region" description="Helical" evidence="12">
    <location>
        <begin position="100"/>
        <end position="125"/>
    </location>
</feature>
<reference evidence="13 14" key="1">
    <citation type="submission" date="2018-06" db="EMBL/GenBank/DDBJ databases">
        <authorList>
            <consortium name="Pathogen Informatics"/>
            <person name="Doyle S."/>
        </authorList>
    </citation>
    <scope>NUCLEOTIDE SEQUENCE [LARGE SCALE GENOMIC DNA]</scope>
    <source>
        <strain evidence="13 14">NCTC10801</strain>
    </source>
</reference>
<dbReference type="InterPro" id="IPR003691">
    <property type="entry name" value="FluC"/>
</dbReference>
<evidence type="ECO:0000256" key="1">
    <source>
        <dbReference type="ARBA" id="ARBA00004651"/>
    </source>
</evidence>
<feature type="binding site" evidence="12">
    <location>
        <position position="75"/>
    </location>
    <ligand>
        <name>Na(+)</name>
        <dbReference type="ChEBI" id="CHEBI:29101"/>
        <note>structural</note>
    </ligand>
</feature>
<evidence type="ECO:0000256" key="8">
    <source>
        <dbReference type="ARBA" id="ARBA00023136"/>
    </source>
</evidence>
<dbReference type="OrthoDB" id="9806299at2"/>
<dbReference type="PANTHER" id="PTHR28259">
    <property type="entry name" value="FLUORIDE EXPORT PROTEIN 1-RELATED"/>
    <property type="match status" value="1"/>
</dbReference>
<dbReference type="GO" id="GO:0046872">
    <property type="term" value="F:metal ion binding"/>
    <property type="evidence" value="ECO:0007669"/>
    <property type="project" value="UniProtKB-KW"/>
</dbReference>
<evidence type="ECO:0000256" key="3">
    <source>
        <dbReference type="ARBA" id="ARBA00022519"/>
    </source>
</evidence>
<dbReference type="NCBIfam" id="TIGR00494">
    <property type="entry name" value="crcB"/>
    <property type="match status" value="1"/>
</dbReference>
<feature type="transmembrane region" description="Helical" evidence="12">
    <location>
        <begin position="33"/>
        <end position="55"/>
    </location>
</feature>
<evidence type="ECO:0000256" key="12">
    <source>
        <dbReference type="HAMAP-Rule" id="MF_00454"/>
    </source>
</evidence>
<evidence type="ECO:0000256" key="6">
    <source>
        <dbReference type="ARBA" id="ARBA00023053"/>
    </source>
</evidence>
<dbReference type="GO" id="GO:0062054">
    <property type="term" value="F:fluoride channel activity"/>
    <property type="evidence" value="ECO:0007669"/>
    <property type="project" value="UniProtKB-UniRule"/>
</dbReference>